<sequence length="20" mass="2250">MFPITVSFCSFRSEAIESTP</sequence>
<dbReference type="EMBL" id="GGEC01007784">
    <property type="protein sequence ID" value="MBW88267.1"/>
    <property type="molecule type" value="Transcribed_RNA"/>
</dbReference>
<organism evidence="1">
    <name type="scientific">Rhizophora mucronata</name>
    <name type="common">Asiatic mangrove</name>
    <dbReference type="NCBI Taxonomy" id="61149"/>
    <lineage>
        <taxon>Eukaryota</taxon>
        <taxon>Viridiplantae</taxon>
        <taxon>Streptophyta</taxon>
        <taxon>Embryophyta</taxon>
        <taxon>Tracheophyta</taxon>
        <taxon>Spermatophyta</taxon>
        <taxon>Magnoliopsida</taxon>
        <taxon>eudicotyledons</taxon>
        <taxon>Gunneridae</taxon>
        <taxon>Pentapetalae</taxon>
        <taxon>rosids</taxon>
        <taxon>fabids</taxon>
        <taxon>Malpighiales</taxon>
        <taxon>Rhizophoraceae</taxon>
        <taxon>Rhizophora</taxon>
    </lineage>
</organism>
<evidence type="ECO:0000313" key="1">
    <source>
        <dbReference type="EMBL" id="MBW88267.1"/>
    </source>
</evidence>
<name>A0A2P2J4E8_RHIMU</name>
<protein>
    <submittedName>
        <fullName evidence="1">Metal ion binding protein</fullName>
    </submittedName>
</protein>
<reference evidence="1" key="1">
    <citation type="submission" date="2018-02" db="EMBL/GenBank/DDBJ databases">
        <title>Rhizophora mucronata_Transcriptome.</title>
        <authorList>
            <person name="Meera S.P."/>
            <person name="Sreeshan A."/>
            <person name="Augustine A."/>
        </authorList>
    </citation>
    <scope>NUCLEOTIDE SEQUENCE</scope>
    <source>
        <tissue evidence="1">Leaf</tissue>
    </source>
</reference>
<proteinExistence type="predicted"/>
<accession>A0A2P2J4E8</accession>
<dbReference type="AlphaFoldDB" id="A0A2P2J4E8"/>